<protein>
    <submittedName>
        <fullName evidence="2">Uncharacterized protein</fullName>
    </submittedName>
</protein>
<evidence type="ECO:0000313" key="1">
    <source>
        <dbReference type="Proteomes" id="UP000887580"/>
    </source>
</evidence>
<accession>A0AC35G1V9</accession>
<evidence type="ECO:0000313" key="2">
    <source>
        <dbReference type="WBParaSite" id="PS1159_v2.g23177.t1"/>
    </source>
</evidence>
<organism evidence="1 2">
    <name type="scientific">Panagrolaimus sp. PS1159</name>
    <dbReference type="NCBI Taxonomy" id="55785"/>
    <lineage>
        <taxon>Eukaryota</taxon>
        <taxon>Metazoa</taxon>
        <taxon>Ecdysozoa</taxon>
        <taxon>Nematoda</taxon>
        <taxon>Chromadorea</taxon>
        <taxon>Rhabditida</taxon>
        <taxon>Tylenchina</taxon>
        <taxon>Panagrolaimomorpha</taxon>
        <taxon>Panagrolaimoidea</taxon>
        <taxon>Panagrolaimidae</taxon>
        <taxon>Panagrolaimus</taxon>
    </lineage>
</organism>
<dbReference type="WBParaSite" id="PS1159_v2.g23177.t1">
    <property type="protein sequence ID" value="PS1159_v2.g23177.t1"/>
    <property type="gene ID" value="PS1159_v2.g23177"/>
</dbReference>
<proteinExistence type="predicted"/>
<reference evidence="2" key="1">
    <citation type="submission" date="2022-11" db="UniProtKB">
        <authorList>
            <consortium name="WormBaseParasite"/>
        </authorList>
    </citation>
    <scope>IDENTIFICATION</scope>
</reference>
<dbReference type="Proteomes" id="UP000887580">
    <property type="component" value="Unplaced"/>
</dbReference>
<name>A0AC35G1V9_9BILA</name>
<sequence>MTTFQCPNGYYLSRFSSAFDGQERYYKFGCSKFAGQLLMFDEICTTTETSTTENGDMYLSCGSDQYTVGIEVIENVGEKADSWQLLCCKSDSVKIRHNDCIDTKFINDHRRPSTFSSAAQVVRRWQSISENGDRRWWLQICPVDLDLKKPKDASEIRARRQVPWEWGRGRFPIFPQEYNPALKQQMKIEEERSRQLFEQLKTNNGINVGNEVNSGNTFGGNIPVQKINVPTLFPTQQPVQTTTPTSSTPTPTTQTAAKTPTTRRTPRRMSSTPEKPVEALEYYDMYDEQFDKKKHTEGGFLRGLTDLVQNIQDGILVAQAVIPKDKFSFKIEVTEPPKTTTKRPKFLFSTDDDALQIGSFVQQSDQSIPHGPKPKRPTSVETTAPKLEINSLESMLQLIGLCKGGHTD</sequence>